<protein>
    <recommendedName>
        <fullName evidence="4">Plasmid replication initiation protein</fullName>
    </recommendedName>
</protein>
<organism evidence="2 3">
    <name type="scientific">Pseudomonas lundensis</name>
    <dbReference type="NCBI Taxonomy" id="86185"/>
    <lineage>
        <taxon>Bacteria</taxon>
        <taxon>Pseudomonadati</taxon>
        <taxon>Pseudomonadota</taxon>
        <taxon>Gammaproteobacteria</taxon>
        <taxon>Pseudomonadales</taxon>
        <taxon>Pseudomonadaceae</taxon>
        <taxon>Pseudomonas</taxon>
    </lineage>
</organism>
<dbReference type="EMBL" id="NQKG01000044">
    <property type="protein sequence ID" value="OZY51412.1"/>
    <property type="molecule type" value="Genomic_DNA"/>
</dbReference>
<evidence type="ECO:0000256" key="1">
    <source>
        <dbReference type="SAM" id="MobiDB-lite"/>
    </source>
</evidence>
<sequence length="204" mass="23059">MFTIPHGYVHLKQIKKDPADFAMLTRGYIRDIRELSRRSPSAFQVFMLLTERMNKTNAIVISQSTLCQILSYGRTAIHNAIRLLESERWLQIVKIGTANGYVINSKVVWRDHSGKRYASFYAEVVVSESDQGRPVEDWDNIELRHVPVLHAGESVVDDGAELPPPDQQDLLPPEPHEFPRTSATHEPQAVADTHAPPTRSTGPR</sequence>
<proteinExistence type="predicted"/>
<name>A0ABX4GF68_9PSED</name>
<gene>
    <name evidence="2" type="ORF">CJF38_22830</name>
</gene>
<evidence type="ECO:0000313" key="2">
    <source>
        <dbReference type="EMBL" id="OZY51412.1"/>
    </source>
</evidence>
<reference evidence="2 3" key="1">
    <citation type="submission" date="2017-08" db="EMBL/GenBank/DDBJ databases">
        <title>Genomic and metabolic characterisation of spoilage-associated Pseudomonas species.</title>
        <authorList>
            <person name="Stanborough T."/>
            <person name="Fegan N."/>
            <person name="Powell S.M."/>
            <person name="Singh T."/>
            <person name="Tamplin M.L."/>
            <person name="Chandry P.S."/>
        </authorList>
    </citation>
    <scope>NUCLEOTIDE SEQUENCE [LARGE SCALE GENOMIC DNA]</scope>
    <source>
        <strain evidence="2 3">L1814</strain>
    </source>
</reference>
<evidence type="ECO:0000313" key="3">
    <source>
        <dbReference type="Proteomes" id="UP000216897"/>
    </source>
</evidence>
<comment type="caution">
    <text evidence="2">The sequence shown here is derived from an EMBL/GenBank/DDBJ whole genome shotgun (WGS) entry which is preliminary data.</text>
</comment>
<evidence type="ECO:0008006" key="4">
    <source>
        <dbReference type="Google" id="ProtNLM"/>
    </source>
</evidence>
<feature type="region of interest" description="Disordered" evidence="1">
    <location>
        <begin position="156"/>
        <end position="204"/>
    </location>
</feature>
<accession>A0ABX4GF68</accession>
<keyword evidence="3" id="KW-1185">Reference proteome</keyword>
<dbReference type="Proteomes" id="UP000216897">
    <property type="component" value="Unassembled WGS sequence"/>
</dbReference>